<dbReference type="AlphaFoldDB" id="A0A7C4I1D5"/>
<protein>
    <submittedName>
        <fullName evidence="3">Uncharacterized protein</fullName>
    </submittedName>
</protein>
<evidence type="ECO:0000256" key="1">
    <source>
        <dbReference type="SAM" id="Phobius"/>
    </source>
</evidence>
<sequence length="406" mass="44861">MNKTSQLATATLLIITVLLSNSISWAEEKTPYAKSVSDYVASFAAEGIELPNITAYVQVWGQSRDLSYLRRLLEFLWNVYQTDPQTGRQGVMVLEEIYGLRLDQRLEGMASYLLDAAEQLLQQETVSVLEGKTRDSFTKASVLVEAVGNVLKGRGVDVRVIKGGEEDRRQMEVSIATVTTSRGEVKIYVTQEAETYSNQTVTFSRSIYISLGNTIIIQKETERSLQPSEQEKQLMVGENIGIGAILSLRKTNAQKQLEKAEYDVKVVEHGFDRGFIRLVLTSDSSEQGRLIILDVDKSIQREYFPRDVSVRVNGEPAKLASSVSEVLSGELDKPAYFLAVTGGGLEIVLYIPSWSTKVVLIGSSSSLSYLISIPSLLGRENEFTATTLAAALLVIALVASRLKRTK</sequence>
<reference evidence="3" key="1">
    <citation type="journal article" date="2020" name="mSystems">
        <title>Genome- and Community-Level Interaction Insights into Carbon Utilization and Element Cycling Functions of Hydrothermarchaeota in Hydrothermal Sediment.</title>
        <authorList>
            <person name="Zhou Z."/>
            <person name="Liu Y."/>
            <person name="Xu W."/>
            <person name="Pan J."/>
            <person name="Luo Z.H."/>
            <person name="Li M."/>
        </authorList>
    </citation>
    <scope>NUCLEOTIDE SEQUENCE [LARGE SCALE GENOMIC DNA]</scope>
    <source>
        <strain evidence="3">SpSt-613</strain>
        <strain evidence="2">SpSt-669</strain>
    </source>
</reference>
<feature type="transmembrane region" description="Helical" evidence="1">
    <location>
        <begin position="383"/>
        <end position="402"/>
    </location>
</feature>
<keyword evidence="1" id="KW-0472">Membrane</keyword>
<evidence type="ECO:0000313" key="2">
    <source>
        <dbReference type="EMBL" id="HGL41213.1"/>
    </source>
</evidence>
<keyword evidence="1" id="KW-1133">Transmembrane helix</keyword>
<gene>
    <name evidence="3" type="ORF">ENT82_01910</name>
    <name evidence="2" type="ORF">ENU43_06075</name>
</gene>
<accession>A0A7C4I1D5</accession>
<organism evidence="3">
    <name type="scientific">Caldiarchaeum subterraneum</name>
    <dbReference type="NCBI Taxonomy" id="311458"/>
    <lineage>
        <taxon>Archaea</taxon>
        <taxon>Nitrososphaerota</taxon>
        <taxon>Candidatus Caldarchaeales</taxon>
        <taxon>Candidatus Caldarchaeaceae</taxon>
        <taxon>Candidatus Caldarchaeum</taxon>
    </lineage>
</organism>
<dbReference type="EMBL" id="DTCM01000076">
    <property type="protein sequence ID" value="HGL41213.1"/>
    <property type="molecule type" value="Genomic_DNA"/>
</dbReference>
<evidence type="ECO:0000313" key="3">
    <source>
        <dbReference type="EMBL" id="HGN89869.1"/>
    </source>
</evidence>
<keyword evidence="1" id="KW-0812">Transmembrane</keyword>
<name>A0A7C4I1D5_CALS0</name>
<proteinExistence type="predicted"/>
<comment type="caution">
    <text evidence="3">The sequence shown here is derived from an EMBL/GenBank/DDBJ whole genome shotgun (WGS) entry which is preliminary data.</text>
</comment>
<dbReference type="EMBL" id="DTAD01000021">
    <property type="protein sequence ID" value="HGN89869.1"/>
    <property type="molecule type" value="Genomic_DNA"/>
</dbReference>